<organism evidence="11">
    <name type="scientific">Glycine soja</name>
    <name type="common">Wild soybean</name>
    <dbReference type="NCBI Taxonomy" id="3848"/>
    <lineage>
        <taxon>Eukaryota</taxon>
        <taxon>Viridiplantae</taxon>
        <taxon>Streptophyta</taxon>
        <taxon>Embryophyta</taxon>
        <taxon>Tracheophyta</taxon>
        <taxon>Spermatophyta</taxon>
        <taxon>Magnoliopsida</taxon>
        <taxon>eudicotyledons</taxon>
        <taxon>Gunneridae</taxon>
        <taxon>Pentapetalae</taxon>
        <taxon>rosids</taxon>
        <taxon>fabids</taxon>
        <taxon>Fabales</taxon>
        <taxon>Fabaceae</taxon>
        <taxon>Papilionoideae</taxon>
        <taxon>50 kb inversion clade</taxon>
        <taxon>NPAAA clade</taxon>
        <taxon>indigoferoid/millettioid clade</taxon>
        <taxon>Phaseoleae</taxon>
        <taxon>Glycine</taxon>
        <taxon>Glycine subgen. Soja</taxon>
    </lineage>
</organism>
<feature type="signal peptide" evidence="10">
    <location>
        <begin position="1"/>
        <end position="24"/>
    </location>
</feature>
<keyword evidence="5 9" id="KW-0378">Hydrolase</keyword>
<dbReference type="Gene3D" id="2.160.20.10">
    <property type="entry name" value="Single-stranded right-handed beta-helix, Pectin lyase-like"/>
    <property type="match status" value="1"/>
</dbReference>
<dbReference type="InterPro" id="IPR006626">
    <property type="entry name" value="PbH1"/>
</dbReference>
<evidence type="ECO:0000256" key="7">
    <source>
        <dbReference type="ARBA" id="ARBA00023316"/>
    </source>
</evidence>
<sequence length="418" mass="43774">MATARALFLLGAALLSCTLIGASSRGVENRRSLLLPVPNNGPAIFDVTKFGAVADDQTDNIDAFRAAWGEACKNSTTQAKVLIPAGTFRAAQTMFAGPGPCTSPKPIIVEVIGTVKANTDPSEYVTPEWFSFLDIDGLVLTGNGVFDGQGAASWPYNDCAKTKGDCAPLPASLKFAKVNNSIVTDITSLNSMQFHFHIHGCSNFSLSNINITAPGNSPNTDGMHISSSDSIKVFDSVIGTGDDCISIGHSTTNIAITNITCGPGHGISVGSLGKRPEERSVNGISVTNCTFVNTTNGARIKTWMGTVPAEATNITYEGLIMKGVQNPIIIDQSYGSNKKTTPSTSVWKISNIHFRKIQGTTVSNIAVSLQCSTSNPCEGVEIADVDLAYSGGPHNTTFVSSCSNAKAVFGGILNPPAC</sequence>
<feature type="active site" evidence="8">
    <location>
        <position position="265"/>
    </location>
</feature>
<name>A0A0B2PHI4_GLYSO</name>
<dbReference type="InterPro" id="IPR012334">
    <property type="entry name" value="Pectin_lyas_fold"/>
</dbReference>
<proteinExistence type="inferred from homology"/>
<evidence type="ECO:0000313" key="11">
    <source>
        <dbReference type="EMBL" id="KHN08670.1"/>
    </source>
</evidence>
<evidence type="ECO:0000256" key="2">
    <source>
        <dbReference type="ARBA" id="ARBA00008834"/>
    </source>
</evidence>
<keyword evidence="4" id="KW-0964">Secreted</keyword>
<dbReference type="EC" id="3.2.1.67" evidence="11"/>
<evidence type="ECO:0000256" key="5">
    <source>
        <dbReference type="ARBA" id="ARBA00022801"/>
    </source>
</evidence>
<dbReference type="FunFam" id="2.160.20.10:FF:000004">
    <property type="entry name" value="Pectin lyase-like superfamily protein"/>
    <property type="match status" value="1"/>
</dbReference>
<evidence type="ECO:0000256" key="9">
    <source>
        <dbReference type="RuleBase" id="RU361169"/>
    </source>
</evidence>
<keyword evidence="7" id="KW-0961">Cell wall biogenesis/degradation</keyword>
<protein>
    <submittedName>
        <fullName evidence="11">Galacturan 1,4-alpha-galacturonidase4</fullName>
        <ecNumber evidence="11">3.2.1.67</ecNumber>
    </submittedName>
</protein>
<dbReference type="PROSITE" id="PS00502">
    <property type="entry name" value="POLYGALACTURONASE"/>
    <property type="match status" value="1"/>
</dbReference>
<evidence type="ECO:0000256" key="3">
    <source>
        <dbReference type="ARBA" id="ARBA00022512"/>
    </source>
</evidence>
<comment type="subcellular location">
    <subcellularLocation>
        <location evidence="1">Secreted</location>
        <location evidence="1">Cell wall</location>
    </subcellularLocation>
</comment>
<gene>
    <name evidence="11" type="ORF">glysoja_024579</name>
</gene>
<dbReference type="EMBL" id="KN665802">
    <property type="protein sequence ID" value="KHN08670.1"/>
    <property type="molecule type" value="Genomic_DNA"/>
</dbReference>
<reference evidence="11" key="1">
    <citation type="submission" date="2014-07" db="EMBL/GenBank/DDBJ databases">
        <title>Identification of a novel salt tolerance gene in wild soybean by whole-genome sequencing.</title>
        <authorList>
            <person name="Lam H.-M."/>
            <person name="Qi X."/>
            <person name="Li M.-W."/>
            <person name="Liu X."/>
            <person name="Xie M."/>
            <person name="Ni M."/>
            <person name="Xu X."/>
        </authorList>
    </citation>
    <scope>NUCLEOTIDE SEQUENCE [LARGE SCALE GENOMIC DNA]</scope>
    <source>
        <tissue evidence="11">Root</tissue>
    </source>
</reference>
<dbReference type="GO" id="GO:0005975">
    <property type="term" value="P:carbohydrate metabolic process"/>
    <property type="evidence" value="ECO:0007669"/>
    <property type="project" value="InterPro"/>
</dbReference>
<dbReference type="GO" id="GO:0004650">
    <property type="term" value="F:polygalacturonase activity"/>
    <property type="evidence" value="ECO:0007669"/>
    <property type="project" value="InterPro"/>
</dbReference>
<dbReference type="Pfam" id="PF00295">
    <property type="entry name" value="Glyco_hydro_28"/>
    <property type="match status" value="1"/>
</dbReference>
<feature type="chain" id="PRO_5002075461" evidence="10">
    <location>
        <begin position="25"/>
        <end position="418"/>
    </location>
</feature>
<dbReference type="Proteomes" id="UP000053555">
    <property type="component" value="Unassembled WGS sequence"/>
</dbReference>
<keyword evidence="3" id="KW-0134">Cell wall</keyword>
<evidence type="ECO:0000256" key="1">
    <source>
        <dbReference type="ARBA" id="ARBA00004191"/>
    </source>
</evidence>
<dbReference type="AlphaFoldDB" id="A0A0B2PHI4"/>
<comment type="similarity">
    <text evidence="2 9">Belongs to the glycosyl hydrolase 28 family.</text>
</comment>
<accession>A0A0B2PHI4</accession>
<evidence type="ECO:0000256" key="10">
    <source>
        <dbReference type="SAM" id="SignalP"/>
    </source>
</evidence>
<keyword evidence="10" id="KW-0732">Signal</keyword>
<evidence type="ECO:0000256" key="8">
    <source>
        <dbReference type="PROSITE-ProRule" id="PRU10052"/>
    </source>
</evidence>
<dbReference type="PANTHER" id="PTHR31375">
    <property type="match status" value="1"/>
</dbReference>
<dbReference type="SMART" id="SM00710">
    <property type="entry name" value="PbH1"/>
    <property type="match status" value="5"/>
</dbReference>
<dbReference type="PROSITE" id="PS51257">
    <property type="entry name" value="PROKAR_LIPOPROTEIN"/>
    <property type="match status" value="1"/>
</dbReference>
<dbReference type="InterPro" id="IPR011050">
    <property type="entry name" value="Pectin_lyase_fold/virulence"/>
</dbReference>
<evidence type="ECO:0000256" key="4">
    <source>
        <dbReference type="ARBA" id="ARBA00022525"/>
    </source>
</evidence>
<evidence type="ECO:0000256" key="6">
    <source>
        <dbReference type="ARBA" id="ARBA00023295"/>
    </source>
</evidence>
<dbReference type="GO" id="GO:0071555">
    <property type="term" value="P:cell wall organization"/>
    <property type="evidence" value="ECO:0007669"/>
    <property type="project" value="UniProtKB-KW"/>
</dbReference>
<dbReference type="SUPFAM" id="SSF51126">
    <property type="entry name" value="Pectin lyase-like"/>
    <property type="match status" value="1"/>
</dbReference>
<dbReference type="GO" id="GO:0047911">
    <property type="term" value="F:galacturan 1,4-alpha-galacturonidase activity"/>
    <property type="evidence" value="ECO:0007669"/>
    <property type="project" value="UniProtKB-EC"/>
</dbReference>
<keyword evidence="6 9" id="KW-0326">Glycosidase</keyword>
<dbReference type="InterPro" id="IPR000743">
    <property type="entry name" value="Glyco_hydro_28"/>
</dbReference>